<name>A0ABN9SDM2_9DINO</name>
<feature type="compositionally biased region" description="Gly residues" evidence="1">
    <location>
        <begin position="164"/>
        <end position="177"/>
    </location>
</feature>
<comment type="caution">
    <text evidence="2">The sequence shown here is derived from an EMBL/GenBank/DDBJ whole genome shotgun (WGS) entry which is preliminary data.</text>
</comment>
<feature type="region of interest" description="Disordered" evidence="1">
    <location>
        <begin position="132"/>
        <end position="178"/>
    </location>
</feature>
<sequence>MLRGVRVRDNGCDDASARRCAHHDCDSRAGVAGDGCAEADARRCAYYYDWAARLPLPRDLRAGLRARLPDLLQRLLRRLLRGRARAQPGGYGWAVRGGVLRGVRVCHRAALQDRRRARRGRCCCRPRGRRRGRGVGLPGRRGPLAARGGPRGAAGRGGRARGRGAAGPGGAGGAAGGGRHRLAIASPYEEELERLVRRAVQELSAGAAAHEERLGWHAAGLSEHASVGSFARLALELMVAGAPPRLARLAARAQDEEVLHAHVSLALGGAGGGGERLEFPEHDLQLRRDLAALGDAAVSEGLQGEGRAALKLFGQASAALAGGRPALGRLCWAMGRDEAGHAELAAETLEWLRRAAGATPPAVEVAGGGVRVVELRQVEAVM</sequence>
<proteinExistence type="predicted"/>
<reference evidence="2" key="1">
    <citation type="submission" date="2023-10" db="EMBL/GenBank/DDBJ databases">
        <authorList>
            <person name="Chen Y."/>
            <person name="Shah S."/>
            <person name="Dougan E. K."/>
            <person name="Thang M."/>
            <person name="Chan C."/>
        </authorList>
    </citation>
    <scope>NUCLEOTIDE SEQUENCE [LARGE SCALE GENOMIC DNA]</scope>
</reference>
<dbReference type="Proteomes" id="UP001189429">
    <property type="component" value="Unassembled WGS sequence"/>
</dbReference>
<protein>
    <recommendedName>
        <fullName evidence="4">Ferritin-like domain-containing protein</fullName>
    </recommendedName>
</protein>
<accession>A0ABN9SDM2</accession>
<evidence type="ECO:0000313" key="3">
    <source>
        <dbReference type="Proteomes" id="UP001189429"/>
    </source>
</evidence>
<gene>
    <name evidence="2" type="ORF">PCOR1329_LOCUS28826</name>
</gene>
<organism evidence="2 3">
    <name type="scientific">Prorocentrum cordatum</name>
    <dbReference type="NCBI Taxonomy" id="2364126"/>
    <lineage>
        <taxon>Eukaryota</taxon>
        <taxon>Sar</taxon>
        <taxon>Alveolata</taxon>
        <taxon>Dinophyceae</taxon>
        <taxon>Prorocentrales</taxon>
        <taxon>Prorocentraceae</taxon>
        <taxon>Prorocentrum</taxon>
    </lineage>
</organism>
<evidence type="ECO:0008006" key="4">
    <source>
        <dbReference type="Google" id="ProtNLM"/>
    </source>
</evidence>
<evidence type="ECO:0000256" key="1">
    <source>
        <dbReference type="SAM" id="MobiDB-lite"/>
    </source>
</evidence>
<keyword evidence="3" id="KW-1185">Reference proteome</keyword>
<dbReference type="EMBL" id="CAUYUJ010010722">
    <property type="protein sequence ID" value="CAK0830105.1"/>
    <property type="molecule type" value="Genomic_DNA"/>
</dbReference>
<evidence type="ECO:0000313" key="2">
    <source>
        <dbReference type="EMBL" id="CAK0830105.1"/>
    </source>
</evidence>